<dbReference type="InterPro" id="IPR004358">
    <property type="entry name" value="Sig_transdc_His_kin-like_C"/>
</dbReference>
<dbReference type="Gene3D" id="3.30.450.40">
    <property type="match status" value="1"/>
</dbReference>
<comment type="catalytic activity">
    <reaction evidence="1">
        <text>ATP + protein L-histidine = ADP + protein N-phospho-L-histidine.</text>
        <dbReference type="EC" id="2.7.13.3"/>
    </reaction>
</comment>
<dbReference type="SMART" id="SM00388">
    <property type="entry name" value="HisKA"/>
    <property type="match status" value="1"/>
</dbReference>
<dbReference type="PRINTS" id="PR00344">
    <property type="entry name" value="BCTRLSENSOR"/>
</dbReference>
<name>A0A927F957_9BACT</name>
<comment type="caution">
    <text evidence="5">The sequence shown here is derived from an EMBL/GenBank/DDBJ whole genome shotgun (WGS) entry which is preliminary data.</text>
</comment>
<dbReference type="InterPro" id="IPR003018">
    <property type="entry name" value="GAF"/>
</dbReference>
<dbReference type="InterPro" id="IPR029016">
    <property type="entry name" value="GAF-like_dom_sf"/>
</dbReference>
<evidence type="ECO:0000313" key="6">
    <source>
        <dbReference type="Proteomes" id="UP000622317"/>
    </source>
</evidence>
<gene>
    <name evidence="5" type="ORF">IEN85_14910</name>
</gene>
<proteinExistence type="predicted"/>
<evidence type="ECO:0000313" key="5">
    <source>
        <dbReference type="EMBL" id="MBD5780788.1"/>
    </source>
</evidence>
<sequence>MVSLSRSATDRMIIAPLPNDESDRIAALKRYQILDTEAEELFDDISKIAAAICDVPIALISLIDEDRQWFKSKVGLEATETPREYAFCSHAILQPGELLIVPDASKDPRFCDNPLVTGAPDIRFYAGSPIVTNDRQALGTLCVIDSKSRQLTEAQAEALRHLSKQVCANLELRLARKKLELLNEAKNKFFSLIAHDLRSPINSILSIAELLVDPNSGLSPEDEEQFKKHLYASARVTSQTAENLLSLIQFEQGRFSFEPRSLSVRETLSACEDSISGSCKSKGIRILTSCNPDLVAWADSRLLQSIVQNLLSNAVKFSHLSGKILLNARSDGETVTITVQDFGQGIKPKALDLLFDYTSSYSTSGTAGEHGSGLGLALCKQFSQRLGGDLVLESEYGKGTTATLTIPAKE</sequence>
<keyword evidence="3" id="KW-0597">Phosphoprotein</keyword>
<dbReference type="EC" id="2.7.13.3" evidence="2"/>
<dbReference type="SUPFAM" id="SSF47384">
    <property type="entry name" value="Homodimeric domain of signal transducing histidine kinase"/>
    <property type="match status" value="1"/>
</dbReference>
<dbReference type="PANTHER" id="PTHR43102">
    <property type="entry name" value="SLR1143 PROTEIN"/>
    <property type="match status" value="1"/>
</dbReference>
<dbReference type="AlphaFoldDB" id="A0A927F957"/>
<dbReference type="Gene3D" id="1.10.287.130">
    <property type="match status" value="1"/>
</dbReference>
<protein>
    <recommendedName>
        <fullName evidence="2">histidine kinase</fullName>
        <ecNumber evidence="2">2.7.13.3</ecNumber>
    </recommendedName>
</protein>
<dbReference type="Pfam" id="PF02518">
    <property type="entry name" value="HATPase_c"/>
    <property type="match status" value="1"/>
</dbReference>
<dbReference type="SMART" id="SM00065">
    <property type="entry name" value="GAF"/>
    <property type="match status" value="1"/>
</dbReference>
<feature type="domain" description="Histidine kinase" evidence="4">
    <location>
        <begin position="192"/>
        <end position="410"/>
    </location>
</feature>
<evidence type="ECO:0000256" key="1">
    <source>
        <dbReference type="ARBA" id="ARBA00000085"/>
    </source>
</evidence>
<dbReference type="Pfam" id="PF01590">
    <property type="entry name" value="GAF"/>
    <property type="match status" value="1"/>
</dbReference>
<organism evidence="5 6">
    <name type="scientific">Pelagicoccus enzymogenes</name>
    <dbReference type="NCBI Taxonomy" id="2773457"/>
    <lineage>
        <taxon>Bacteria</taxon>
        <taxon>Pseudomonadati</taxon>
        <taxon>Verrucomicrobiota</taxon>
        <taxon>Opitutia</taxon>
        <taxon>Puniceicoccales</taxon>
        <taxon>Pelagicoccaceae</taxon>
        <taxon>Pelagicoccus</taxon>
    </lineage>
</organism>
<dbReference type="InterPro" id="IPR003594">
    <property type="entry name" value="HATPase_dom"/>
</dbReference>
<dbReference type="EMBL" id="JACYFG010000038">
    <property type="protein sequence ID" value="MBD5780788.1"/>
    <property type="molecule type" value="Genomic_DNA"/>
</dbReference>
<dbReference type="CDD" id="cd00082">
    <property type="entry name" value="HisKA"/>
    <property type="match status" value="1"/>
</dbReference>
<dbReference type="Gene3D" id="3.30.565.10">
    <property type="entry name" value="Histidine kinase-like ATPase, C-terminal domain"/>
    <property type="match status" value="1"/>
</dbReference>
<evidence type="ECO:0000256" key="2">
    <source>
        <dbReference type="ARBA" id="ARBA00012438"/>
    </source>
</evidence>
<dbReference type="SMART" id="SM00387">
    <property type="entry name" value="HATPase_c"/>
    <property type="match status" value="1"/>
</dbReference>
<evidence type="ECO:0000256" key="3">
    <source>
        <dbReference type="ARBA" id="ARBA00022553"/>
    </source>
</evidence>
<dbReference type="InterPro" id="IPR036890">
    <property type="entry name" value="HATPase_C_sf"/>
</dbReference>
<dbReference type="InterPro" id="IPR003661">
    <property type="entry name" value="HisK_dim/P_dom"/>
</dbReference>
<keyword evidence="5" id="KW-0808">Transferase</keyword>
<dbReference type="InterPro" id="IPR036097">
    <property type="entry name" value="HisK_dim/P_sf"/>
</dbReference>
<evidence type="ECO:0000259" key="4">
    <source>
        <dbReference type="PROSITE" id="PS50109"/>
    </source>
</evidence>
<dbReference type="InterPro" id="IPR005467">
    <property type="entry name" value="His_kinase_dom"/>
</dbReference>
<dbReference type="PANTHER" id="PTHR43102:SF2">
    <property type="entry name" value="GAF DOMAIN-CONTAINING PROTEIN"/>
    <property type="match status" value="1"/>
</dbReference>
<dbReference type="Pfam" id="PF00512">
    <property type="entry name" value="HisKA"/>
    <property type="match status" value="1"/>
</dbReference>
<dbReference type="GO" id="GO:0000155">
    <property type="term" value="F:phosphorelay sensor kinase activity"/>
    <property type="evidence" value="ECO:0007669"/>
    <property type="project" value="InterPro"/>
</dbReference>
<dbReference type="SUPFAM" id="SSF55781">
    <property type="entry name" value="GAF domain-like"/>
    <property type="match status" value="1"/>
</dbReference>
<dbReference type="PROSITE" id="PS50109">
    <property type="entry name" value="HIS_KIN"/>
    <property type="match status" value="1"/>
</dbReference>
<dbReference type="SUPFAM" id="SSF55874">
    <property type="entry name" value="ATPase domain of HSP90 chaperone/DNA topoisomerase II/histidine kinase"/>
    <property type="match status" value="1"/>
</dbReference>
<keyword evidence="5" id="KW-0418">Kinase</keyword>
<accession>A0A927F957</accession>
<keyword evidence="6" id="KW-1185">Reference proteome</keyword>
<reference evidence="5" key="1">
    <citation type="submission" date="2020-09" db="EMBL/GenBank/DDBJ databases">
        <title>Pelagicoccus enzymogenes sp. nov. with an EPS production, isolated from marine sediment.</title>
        <authorList>
            <person name="Feng X."/>
        </authorList>
    </citation>
    <scope>NUCLEOTIDE SEQUENCE</scope>
    <source>
        <strain evidence="5">NFK12</strain>
    </source>
</reference>
<dbReference type="Proteomes" id="UP000622317">
    <property type="component" value="Unassembled WGS sequence"/>
</dbReference>